<evidence type="ECO:0000313" key="2">
    <source>
        <dbReference type="EMBL" id="KAE9398117.1"/>
    </source>
</evidence>
<reference evidence="2" key="1">
    <citation type="journal article" date="2019" name="Environ. Microbiol.">
        <title>Fungal ecological strategies reflected in gene transcription - a case study of two litter decomposers.</title>
        <authorList>
            <person name="Barbi F."/>
            <person name="Kohler A."/>
            <person name="Barry K."/>
            <person name="Baskaran P."/>
            <person name="Daum C."/>
            <person name="Fauchery L."/>
            <person name="Ihrmark K."/>
            <person name="Kuo A."/>
            <person name="LaButti K."/>
            <person name="Lipzen A."/>
            <person name="Morin E."/>
            <person name="Grigoriev I.V."/>
            <person name="Henrissat B."/>
            <person name="Lindahl B."/>
            <person name="Martin F."/>
        </authorList>
    </citation>
    <scope>NUCLEOTIDE SEQUENCE</scope>
    <source>
        <strain evidence="2">JB14</strain>
    </source>
</reference>
<dbReference type="AlphaFoldDB" id="A0A6A4HM50"/>
<feature type="transmembrane region" description="Helical" evidence="1">
    <location>
        <begin position="503"/>
        <end position="526"/>
    </location>
</feature>
<organism evidence="2 3">
    <name type="scientific">Gymnopus androsaceus JB14</name>
    <dbReference type="NCBI Taxonomy" id="1447944"/>
    <lineage>
        <taxon>Eukaryota</taxon>
        <taxon>Fungi</taxon>
        <taxon>Dikarya</taxon>
        <taxon>Basidiomycota</taxon>
        <taxon>Agaricomycotina</taxon>
        <taxon>Agaricomycetes</taxon>
        <taxon>Agaricomycetidae</taxon>
        <taxon>Agaricales</taxon>
        <taxon>Marasmiineae</taxon>
        <taxon>Omphalotaceae</taxon>
        <taxon>Gymnopus</taxon>
    </lineage>
</organism>
<sequence length="572" mass="61699">MATRSQDTTPGEFNHDAHSMVDCSSSQIQPVLRPKLGKEHRGSSSGVDNQRGQTHFYPFSSILISFWIAIIIGTVALLQRSTVVAPTVLVLPWYYSNDGLPTILLTIFAQAHGPITAMHLSRVAMSGLQSALGAPRTWMELFWLSGKNWAGPLGIITSGWTATKQRIQVSFTFILFSTISLVALVTPLVLGRAYPIKALDVIVPQTFFPRTLDVSKMDGIDAYAQIAGGAGAWATGQSVIELYNQTSYTPVGQSRGNTSNDYFFAGDSQSLDTTLPGIHIQGSCSAVNQTGLSDSGAFTDYCVDQMGSMNDAGNVTVADSSLNLQVSICSNLASFAPFNQSQTTNSTAFFWFQNQNITGMLVGNVVTGLVRCDTQTLFGHASLQGRNFTFENFVSDNLYNASQGGEALLDPLNALIYYILDTKGGDGDESLQAAAIDQFGYQEVGSDGGLLYLSPSLEGFASALWNGITNMAVVIAILARDSDIQYNGVAHVTVSGRTRDGTFFISAMVLLLAWFVGITCATVMLLRPTSYETLDGYAAARLLAERPDLVQNDTAGMLKENRRLLDRFEPVS</sequence>
<keyword evidence="1" id="KW-0472">Membrane</keyword>
<feature type="transmembrane region" description="Helical" evidence="1">
    <location>
        <begin position="56"/>
        <end position="79"/>
    </location>
</feature>
<accession>A0A6A4HM50</accession>
<proteinExistence type="predicted"/>
<feature type="transmembrane region" description="Helical" evidence="1">
    <location>
        <begin position="167"/>
        <end position="190"/>
    </location>
</feature>
<protein>
    <submittedName>
        <fullName evidence="2">Uncharacterized protein</fullName>
    </submittedName>
</protein>
<gene>
    <name evidence="2" type="ORF">BT96DRAFT_42100</name>
</gene>
<keyword evidence="1" id="KW-0812">Transmembrane</keyword>
<keyword evidence="3" id="KW-1185">Reference proteome</keyword>
<dbReference type="Proteomes" id="UP000799118">
    <property type="component" value="Unassembled WGS sequence"/>
</dbReference>
<evidence type="ECO:0000256" key="1">
    <source>
        <dbReference type="SAM" id="Phobius"/>
    </source>
</evidence>
<name>A0A6A4HM50_9AGAR</name>
<dbReference type="OrthoDB" id="3043899at2759"/>
<evidence type="ECO:0000313" key="3">
    <source>
        <dbReference type="Proteomes" id="UP000799118"/>
    </source>
</evidence>
<keyword evidence="1" id="KW-1133">Transmembrane helix</keyword>
<dbReference type="EMBL" id="ML769487">
    <property type="protein sequence ID" value="KAE9398117.1"/>
    <property type="molecule type" value="Genomic_DNA"/>
</dbReference>
<feature type="transmembrane region" description="Helical" evidence="1">
    <location>
        <begin position="99"/>
        <end position="120"/>
    </location>
</feature>